<accession>A0A9W8W8Y2</accession>
<dbReference type="OrthoDB" id="5422579at2759"/>
<proteinExistence type="predicted"/>
<evidence type="ECO:0000256" key="1">
    <source>
        <dbReference type="SAM" id="MobiDB-lite"/>
    </source>
</evidence>
<sequence length="410" mass="45507">MGALPGMTSLQTLVLSNRNADDTPESGAQSMNNSSPLVKLWREVGEGCRERPPFPPRVEWWAPLQDDQFENDEVFDRNYLVDCLSGYLARNGGTRPIIQELGDDDEALDNETVQSYSDEHGARSDDDDDVNELATNPSSNYIQPLDLSSIPASARALRREARGLHVVTDVLRNDMVLSRLKEFRIDASLDTIADVQTPGLSLRMFDFFAPPFVSRLSTAFAATHLTRVELVLSNGREFMDGQDIIDQGQFGLVLASMPSLQHVMIEAHNMGIIGAIPPNATFPHLRTAEFVCGLVSRQEIRIFLRQHRATIEEFHLFYCSLDGPDDEDLSWSDAVQDIMSLQDTGTINLRAATLISGYESIPFTGCGRNKTKSRPRPGEAVYSWTLGVDNDVVNCPTEDLGHIELPALQP</sequence>
<gene>
    <name evidence="2" type="ORF">N0V84_008002</name>
</gene>
<keyword evidence="3" id="KW-1185">Reference proteome</keyword>
<comment type="caution">
    <text evidence="2">The sequence shown here is derived from an EMBL/GenBank/DDBJ whole genome shotgun (WGS) entry which is preliminary data.</text>
</comment>
<dbReference type="Proteomes" id="UP001140502">
    <property type="component" value="Unassembled WGS sequence"/>
</dbReference>
<name>A0A9W8W8Y2_9HYPO</name>
<dbReference type="AlphaFoldDB" id="A0A9W8W8Y2"/>
<evidence type="ECO:0000313" key="3">
    <source>
        <dbReference type="Proteomes" id="UP001140502"/>
    </source>
</evidence>
<evidence type="ECO:0000313" key="2">
    <source>
        <dbReference type="EMBL" id="KAJ4316146.1"/>
    </source>
</evidence>
<organism evidence="2 3">
    <name type="scientific">Fusarium piperis</name>
    <dbReference type="NCBI Taxonomy" id="1435070"/>
    <lineage>
        <taxon>Eukaryota</taxon>
        <taxon>Fungi</taxon>
        <taxon>Dikarya</taxon>
        <taxon>Ascomycota</taxon>
        <taxon>Pezizomycotina</taxon>
        <taxon>Sordariomycetes</taxon>
        <taxon>Hypocreomycetidae</taxon>
        <taxon>Hypocreales</taxon>
        <taxon>Nectriaceae</taxon>
        <taxon>Fusarium</taxon>
        <taxon>Fusarium solani species complex</taxon>
    </lineage>
</organism>
<protein>
    <submittedName>
        <fullName evidence="2">Uncharacterized protein</fullName>
    </submittedName>
</protein>
<dbReference type="EMBL" id="JAPEUR010000187">
    <property type="protein sequence ID" value="KAJ4316146.1"/>
    <property type="molecule type" value="Genomic_DNA"/>
</dbReference>
<feature type="region of interest" description="Disordered" evidence="1">
    <location>
        <begin position="116"/>
        <end position="138"/>
    </location>
</feature>
<reference evidence="2" key="1">
    <citation type="submission" date="2022-10" db="EMBL/GenBank/DDBJ databases">
        <title>Tapping the CABI collections for fungal endophytes: first genome assemblies for Collariella, Neodidymelliopsis, Ascochyta clinopodiicola, Didymella pomorum, Didymosphaeria variabile, Neocosmospora piperis and Neocucurbitaria cava.</title>
        <authorList>
            <person name="Hill R."/>
        </authorList>
    </citation>
    <scope>NUCLEOTIDE SEQUENCE</scope>
    <source>
        <strain evidence="2">IMI 366586</strain>
    </source>
</reference>